<organism evidence="3 4">
    <name type="scientific">Cichlidogyrus casuarinus</name>
    <dbReference type="NCBI Taxonomy" id="1844966"/>
    <lineage>
        <taxon>Eukaryota</taxon>
        <taxon>Metazoa</taxon>
        <taxon>Spiralia</taxon>
        <taxon>Lophotrochozoa</taxon>
        <taxon>Platyhelminthes</taxon>
        <taxon>Monogenea</taxon>
        <taxon>Monopisthocotylea</taxon>
        <taxon>Dactylogyridea</taxon>
        <taxon>Ancyrocephalidae</taxon>
        <taxon>Cichlidogyrus</taxon>
    </lineage>
</organism>
<evidence type="ECO:0000313" key="3">
    <source>
        <dbReference type="EMBL" id="KAL3321275.1"/>
    </source>
</evidence>
<dbReference type="InterPro" id="IPR035979">
    <property type="entry name" value="RBD_domain_sf"/>
</dbReference>
<feature type="compositionally biased region" description="Polar residues" evidence="2">
    <location>
        <begin position="214"/>
        <end position="229"/>
    </location>
</feature>
<evidence type="ECO:0000256" key="1">
    <source>
        <dbReference type="ARBA" id="ARBA00008209"/>
    </source>
</evidence>
<dbReference type="Gene3D" id="3.30.70.330">
    <property type="match status" value="1"/>
</dbReference>
<evidence type="ECO:0000256" key="2">
    <source>
        <dbReference type="SAM" id="MobiDB-lite"/>
    </source>
</evidence>
<keyword evidence="4" id="KW-1185">Reference proteome</keyword>
<dbReference type="InterPro" id="IPR006931">
    <property type="entry name" value="Calcipressin"/>
</dbReference>
<comment type="similarity">
    <text evidence="1">Belongs to the RCAN family.</text>
</comment>
<dbReference type="InterPro" id="IPR012677">
    <property type="entry name" value="Nucleotide-bd_a/b_plait_sf"/>
</dbReference>
<feature type="region of interest" description="Disordered" evidence="2">
    <location>
        <begin position="214"/>
        <end position="235"/>
    </location>
</feature>
<accession>A0ABD2QP94</accession>
<proteinExistence type="inferred from homology"/>
<comment type="caution">
    <text evidence="3">The sequence shown here is derived from an EMBL/GenBank/DDBJ whole genome shotgun (WGS) entry which is preliminary data.</text>
</comment>
<dbReference type="SUPFAM" id="SSF54928">
    <property type="entry name" value="RNA-binding domain, RBD"/>
    <property type="match status" value="1"/>
</dbReference>
<dbReference type="EMBL" id="JBJKFK010000002">
    <property type="protein sequence ID" value="KAL3321275.1"/>
    <property type="molecule type" value="Genomic_DNA"/>
</dbReference>
<protein>
    <submittedName>
        <fullName evidence="3">Uncharacterized protein</fullName>
    </submittedName>
</protein>
<dbReference type="CDD" id="cd12434">
    <property type="entry name" value="RRM_RCAN_like"/>
    <property type="match status" value="1"/>
</dbReference>
<gene>
    <name evidence="3" type="ORF">Ciccas_000031</name>
</gene>
<dbReference type="AlphaFoldDB" id="A0ABD2QP94"/>
<dbReference type="Proteomes" id="UP001626550">
    <property type="component" value="Unassembled WGS sequence"/>
</dbReference>
<evidence type="ECO:0000313" key="4">
    <source>
        <dbReference type="Proteomes" id="UP001626550"/>
    </source>
</evidence>
<sequence length="235" mass="26736">MEENIINRIHELIKRGDSSLTESEIHEAVNFVRDLPNQLNIINVPKEVFENSPVKQLFEDLFRSFDSQARFIYLPSFRRVRVVFSNSETAFLARVKTPGWTPNGYDQQNGIKSFFVQFVIKKPKEHIASETDLDIVETIPQEDGFLKLPQQTRLFLLSPPASPPVGWAPRVEAEPVVSNFELFAALANLQPNTSHELHPSSQDEVQPSIILTTADASDNENQPKVSLQRTRCPDR</sequence>
<dbReference type="PANTHER" id="PTHR10300">
    <property type="entry name" value="CALCIPRESSIN"/>
    <property type="match status" value="1"/>
</dbReference>
<dbReference type="Pfam" id="PF04847">
    <property type="entry name" value="Calcipressin"/>
    <property type="match status" value="1"/>
</dbReference>
<name>A0ABD2QP94_9PLAT</name>
<dbReference type="PANTHER" id="PTHR10300:SF14">
    <property type="entry name" value="PROTEIN SARAH"/>
    <property type="match status" value="1"/>
</dbReference>
<reference evidence="3 4" key="1">
    <citation type="submission" date="2024-11" db="EMBL/GenBank/DDBJ databases">
        <title>Adaptive evolution of stress response genes in parasites aligns with host niche diversity.</title>
        <authorList>
            <person name="Hahn C."/>
            <person name="Resl P."/>
        </authorList>
    </citation>
    <scope>NUCLEOTIDE SEQUENCE [LARGE SCALE GENOMIC DNA]</scope>
    <source>
        <strain evidence="3">EGGRZ-B1_66</strain>
        <tissue evidence="3">Body</tissue>
    </source>
</reference>